<gene>
    <name evidence="6" type="ORF">WICANDRAFT_95203</name>
</gene>
<dbReference type="PROSITE" id="PS50011">
    <property type="entry name" value="PROTEIN_KINASE_DOM"/>
    <property type="match status" value="1"/>
</dbReference>
<dbReference type="InterPro" id="IPR017441">
    <property type="entry name" value="Protein_kinase_ATP_BS"/>
</dbReference>
<proteinExistence type="predicted"/>
<dbReference type="STRING" id="683960.A0A1E3NY34"/>
<reference evidence="6 7" key="1">
    <citation type="journal article" date="2016" name="Proc. Natl. Acad. Sci. U.S.A.">
        <title>Comparative genomics of biotechnologically important yeasts.</title>
        <authorList>
            <person name="Riley R."/>
            <person name="Haridas S."/>
            <person name="Wolfe K.H."/>
            <person name="Lopes M.R."/>
            <person name="Hittinger C.T."/>
            <person name="Goeker M."/>
            <person name="Salamov A.A."/>
            <person name="Wisecaver J.H."/>
            <person name="Long T.M."/>
            <person name="Calvey C.H."/>
            <person name="Aerts A.L."/>
            <person name="Barry K.W."/>
            <person name="Choi C."/>
            <person name="Clum A."/>
            <person name="Coughlan A.Y."/>
            <person name="Deshpande S."/>
            <person name="Douglass A.P."/>
            <person name="Hanson S.J."/>
            <person name="Klenk H.-P."/>
            <person name="LaButti K.M."/>
            <person name="Lapidus A."/>
            <person name="Lindquist E.A."/>
            <person name="Lipzen A.M."/>
            <person name="Meier-Kolthoff J.P."/>
            <person name="Ohm R.A."/>
            <person name="Otillar R.P."/>
            <person name="Pangilinan J.L."/>
            <person name="Peng Y."/>
            <person name="Rokas A."/>
            <person name="Rosa C.A."/>
            <person name="Scheuner C."/>
            <person name="Sibirny A.A."/>
            <person name="Slot J.C."/>
            <person name="Stielow J.B."/>
            <person name="Sun H."/>
            <person name="Kurtzman C.P."/>
            <person name="Blackwell M."/>
            <person name="Grigoriev I.V."/>
            <person name="Jeffries T.W."/>
        </authorList>
    </citation>
    <scope>NUCLEOTIDE SEQUENCE [LARGE SCALE GENOMIC DNA]</scope>
    <source>
        <strain evidence="7">ATCC 58044 / CBS 1984 / NCYC 433 / NRRL Y-366-8</strain>
    </source>
</reference>
<evidence type="ECO:0000313" key="6">
    <source>
        <dbReference type="EMBL" id="ODQ58003.1"/>
    </source>
</evidence>
<organism evidence="6 7">
    <name type="scientific">Wickerhamomyces anomalus (strain ATCC 58044 / CBS 1984 / NCYC 433 / NRRL Y-366-8)</name>
    <name type="common">Yeast</name>
    <name type="synonym">Hansenula anomala</name>
    <dbReference type="NCBI Taxonomy" id="683960"/>
    <lineage>
        <taxon>Eukaryota</taxon>
        <taxon>Fungi</taxon>
        <taxon>Dikarya</taxon>
        <taxon>Ascomycota</taxon>
        <taxon>Saccharomycotina</taxon>
        <taxon>Saccharomycetes</taxon>
        <taxon>Phaffomycetales</taxon>
        <taxon>Wickerhamomycetaceae</taxon>
        <taxon>Wickerhamomyces</taxon>
    </lineage>
</organism>
<keyword evidence="2 3" id="KW-0067">ATP-binding</keyword>
<dbReference type="GO" id="GO:0005524">
    <property type="term" value="F:ATP binding"/>
    <property type="evidence" value="ECO:0007669"/>
    <property type="project" value="UniProtKB-UniRule"/>
</dbReference>
<dbReference type="InterPro" id="IPR011009">
    <property type="entry name" value="Kinase-like_dom_sf"/>
</dbReference>
<dbReference type="PROSITE" id="PS00108">
    <property type="entry name" value="PROTEIN_KINASE_ST"/>
    <property type="match status" value="1"/>
</dbReference>
<dbReference type="OrthoDB" id="1738954at2759"/>
<feature type="binding site" evidence="3">
    <location>
        <position position="124"/>
    </location>
    <ligand>
        <name>ATP</name>
        <dbReference type="ChEBI" id="CHEBI:30616"/>
    </ligand>
</feature>
<dbReference type="InterPro" id="IPR008271">
    <property type="entry name" value="Ser/Thr_kinase_AS"/>
</dbReference>
<evidence type="ECO:0000256" key="3">
    <source>
        <dbReference type="PROSITE-ProRule" id="PRU10141"/>
    </source>
</evidence>
<dbReference type="EMBL" id="KV454212">
    <property type="protein sequence ID" value="ODQ58003.1"/>
    <property type="molecule type" value="Genomic_DNA"/>
</dbReference>
<dbReference type="Gene3D" id="1.10.510.10">
    <property type="entry name" value="Transferase(Phosphotransferase) domain 1"/>
    <property type="match status" value="1"/>
</dbReference>
<protein>
    <recommendedName>
        <fullName evidence="5">Protein kinase domain-containing protein</fullName>
    </recommendedName>
</protein>
<dbReference type="Pfam" id="PF00069">
    <property type="entry name" value="Pkinase"/>
    <property type="match status" value="1"/>
</dbReference>
<dbReference type="RefSeq" id="XP_019037210.1">
    <property type="nucleotide sequence ID" value="XM_019186486.1"/>
</dbReference>
<feature type="domain" description="Protein kinase" evidence="5">
    <location>
        <begin position="91"/>
        <end position="379"/>
    </location>
</feature>
<evidence type="ECO:0000313" key="7">
    <source>
        <dbReference type="Proteomes" id="UP000094112"/>
    </source>
</evidence>
<evidence type="ECO:0000256" key="1">
    <source>
        <dbReference type="ARBA" id="ARBA00022741"/>
    </source>
</evidence>
<dbReference type="SUPFAM" id="SSF56112">
    <property type="entry name" value="Protein kinase-like (PK-like)"/>
    <property type="match status" value="1"/>
</dbReference>
<dbReference type="InterPro" id="IPR000719">
    <property type="entry name" value="Prot_kinase_dom"/>
</dbReference>
<feature type="region of interest" description="Disordered" evidence="4">
    <location>
        <begin position="478"/>
        <end position="510"/>
    </location>
</feature>
<keyword evidence="1 3" id="KW-0547">Nucleotide-binding</keyword>
<evidence type="ECO:0000256" key="4">
    <source>
        <dbReference type="SAM" id="MobiDB-lite"/>
    </source>
</evidence>
<dbReference type="Proteomes" id="UP000094112">
    <property type="component" value="Unassembled WGS sequence"/>
</dbReference>
<accession>A0A1E3NY34</accession>
<evidence type="ECO:0000256" key="2">
    <source>
        <dbReference type="ARBA" id="ARBA00022840"/>
    </source>
</evidence>
<dbReference type="PANTHER" id="PTHR24347">
    <property type="entry name" value="SERINE/THREONINE-PROTEIN KINASE"/>
    <property type="match status" value="1"/>
</dbReference>
<dbReference type="GeneID" id="30203732"/>
<sequence length="524" mass="60686">MFKNIKNFIRQGKQAHELAVDVPFDASEFQVDSKMMEQVHAESLSDNSNETIIQDKKKNYYNYNDLASELVKEELKLQKNNSNQYKGLEHYKIIDKLGEGAFSIVVKALNLLTNELVAIKIIKKLQLDNNQKKSVLKEATIMRQLNHDNIVKFIEFKEVEEFYYIIQELVPGGEIFNEIVKFTYFSEDLARHVIKQVGLSIRYLHEEIGVVHRDIKPENLLFQPIPIIPSKQRKLRKSDDPNSKVDEGEFLNGVGGGGIGLVKLADFGLSKQIWFDETKTPCGTVGYTAPEIVKDEHYSKEVDMWAIGCVLYTLLCGFPPFYDEKIDVLTEKVARGDYKFLQPWWDEISSGAKNCVKNLLTVDPNKRYTIDEFLNDPWLNKVEFKRPKKTIYSNFKRTEPVYSPAARAMKDAFDISNAVHRIGEEKLLNDKKFQKNKLNTEQIMEEEEDEIMDAGSPKHGDLETRSGRYIQQVDLSNNKNQDQQQQQHRRHHNHHNHIEESSNPFELSLDTSTIINRRKNKLTS</sequence>
<dbReference type="GO" id="GO:0004672">
    <property type="term" value="F:protein kinase activity"/>
    <property type="evidence" value="ECO:0007669"/>
    <property type="project" value="InterPro"/>
</dbReference>
<name>A0A1E3NY34_WICAA</name>
<feature type="compositionally biased region" description="Polar residues" evidence="4">
    <location>
        <begin position="501"/>
        <end position="510"/>
    </location>
</feature>
<dbReference type="AlphaFoldDB" id="A0A1E3NY34"/>
<dbReference type="SMART" id="SM00220">
    <property type="entry name" value="S_TKc"/>
    <property type="match status" value="1"/>
</dbReference>
<keyword evidence="7" id="KW-1185">Reference proteome</keyword>
<dbReference type="PROSITE" id="PS00107">
    <property type="entry name" value="PROTEIN_KINASE_ATP"/>
    <property type="match status" value="1"/>
</dbReference>
<evidence type="ECO:0000259" key="5">
    <source>
        <dbReference type="PROSITE" id="PS50011"/>
    </source>
</evidence>